<dbReference type="SUPFAM" id="SSF51604">
    <property type="entry name" value="Enolase C-terminal domain-like"/>
    <property type="match status" value="1"/>
</dbReference>
<organism evidence="7 8">
    <name type="scientific">Rhodanobacter soli</name>
    <dbReference type="NCBI Taxonomy" id="590609"/>
    <lineage>
        <taxon>Bacteria</taxon>
        <taxon>Pseudomonadati</taxon>
        <taxon>Pseudomonadota</taxon>
        <taxon>Gammaproteobacteria</taxon>
        <taxon>Lysobacterales</taxon>
        <taxon>Rhodanobacteraceae</taxon>
        <taxon>Rhodanobacter</taxon>
    </lineage>
</organism>
<sequence length="329" mass="35339">MARQLQVRPHAWKLKEPFAIARGVRSEARVVIVELHEDGAVGLGEAGGVAYHGETPETMLAQIEKVRPAIEQGCDRHDLLQLLPAGGARHAVDAALWDLEAKRTGVPVWKRAGASRWEPVESSVSIGIRDIDAYETAAREREDFPWLKIKVGHGSPLEAVAAVRRGAPRARLIVDANQSWSVDELLAWAPQLQSLHVDLIEQPVAVGPDQGLAGHADAIRIPICADESLSTQADLPGLVGRYQFINIKLDKVGGLTAGLELATAARAAGFRLMVGCMLGGSVSVAPGMVLAQQCEVSDLDGPWLQAEDWPQGVAYRQGRMSLPAPGLWG</sequence>
<dbReference type="InterPro" id="IPR013342">
    <property type="entry name" value="Mandelate_racemase_C"/>
</dbReference>
<evidence type="ECO:0000259" key="6">
    <source>
        <dbReference type="SMART" id="SM00922"/>
    </source>
</evidence>
<keyword evidence="8" id="KW-1185">Reference proteome</keyword>
<dbReference type="InterPro" id="IPR034603">
    <property type="entry name" value="Dipeptide_epimerase"/>
</dbReference>
<dbReference type="SFLD" id="SFLDF00010">
    <property type="entry name" value="dipeptide_epimerase"/>
    <property type="match status" value="1"/>
</dbReference>
<accession>A0ABV2Q0C5</accession>
<evidence type="ECO:0000256" key="5">
    <source>
        <dbReference type="RuleBase" id="RU366006"/>
    </source>
</evidence>
<reference evidence="7 8" key="1">
    <citation type="submission" date="2024-06" db="EMBL/GenBank/DDBJ databases">
        <title>Sorghum-associated microbial communities from plants grown in Nebraska, USA.</title>
        <authorList>
            <person name="Schachtman D."/>
        </authorList>
    </citation>
    <scope>NUCLEOTIDE SEQUENCE [LARGE SCALE GENOMIC DNA]</scope>
    <source>
        <strain evidence="7 8">1757</strain>
    </source>
</reference>
<dbReference type="InterPro" id="IPR036849">
    <property type="entry name" value="Enolase-like_C_sf"/>
</dbReference>
<evidence type="ECO:0000256" key="4">
    <source>
        <dbReference type="ARBA" id="ARBA00023235"/>
    </source>
</evidence>
<dbReference type="PROSITE" id="PS00909">
    <property type="entry name" value="MR_MLE_2"/>
    <property type="match status" value="1"/>
</dbReference>
<evidence type="ECO:0000256" key="2">
    <source>
        <dbReference type="ARBA" id="ARBA00022723"/>
    </source>
</evidence>
<dbReference type="NCBIfam" id="NF042940">
    <property type="entry name" value="racemase_DgcA"/>
    <property type="match status" value="1"/>
</dbReference>
<evidence type="ECO:0000256" key="3">
    <source>
        <dbReference type="ARBA" id="ARBA00022842"/>
    </source>
</evidence>
<keyword evidence="3 5" id="KW-0460">Magnesium</keyword>
<dbReference type="GO" id="GO:0103031">
    <property type="term" value="F:L-Ala-D/L-Glu epimerase activity"/>
    <property type="evidence" value="ECO:0007669"/>
    <property type="project" value="UniProtKB-EC"/>
</dbReference>
<evidence type="ECO:0000256" key="1">
    <source>
        <dbReference type="ARBA" id="ARBA00008031"/>
    </source>
</evidence>
<comment type="cofactor">
    <cofactor evidence="5">
        <name>Mg(2+)</name>
        <dbReference type="ChEBI" id="CHEBI:18420"/>
    </cofactor>
    <text evidence="5">Binds 1 Mg(2+) ion per subunit.</text>
</comment>
<dbReference type="SUPFAM" id="SSF54826">
    <property type="entry name" value="Enolase N-terminal domain-like"/>
    <property type="match status" value="1"/>
</dbReference>
<feature type="domain" description="Mandelate racemase/muconate lactonizing enzyme C-terminal" evidence="6">
    <location>
        <begin position="131"/>
        <end position="222"/>
    </location>
</feature>
<dbReference type="Pfam" id="PF13378">
    <property type="entry name" value="MR_MLE_C"/>
    <property type="match status" value="1"/>
</dbReference>
<evidence type="ECO:0000313" key="7">
    <source>
        <dbReference type="EMBL" id="MET4570273.1"/>
    </source>
</evidence>
<comment type="similarity">
    <text evidence="1 5">Belongs to the mandelate racemase/muconate lactonizing enzyme family.</text>
</comment>
<dbReference type="PANTHER" id="PTHR48073:SF2">
    <property type="entry name" value="O-SUCCINYLBENZOATE SYNTHASE"/>
    <property type="match status" value="1"/>
</dbReference>
<dbReference type="InterPro" id="IPR013341">
    <property type="entry name" value="Mandelate_racemase_N_dom"/>
</dbReference>
<dbReference type="Pfam" id="PF02746">
    <property type="entry name" value="MR_MLE_N"/>
    <property type="match status" value="1"/>
</dbReference>
<dbReference type="Proteomes" id="UP001549251">
    <property type="component" value="Unassembled WGS sequence"/>
</dbReference>
<dbReference type="SMART" id="SM00922">
    <property type="entry name" value="MR_MLE"/>
    <property type="match status" value="1"/>
</dbReference>
<dbReference type="EC" id="5.1.1.-" evidence="5"/>
<dbReference type="InterPro" id="IPR029017">
    <property type="entry name" value="Enolase-like_N"/>
</dbReference>
<dbReference type="SFLD" id="SFLDG00180">
    <property type="entry name" value="muconate_cycloisomerase"/>
    <property type="match status" value="1"/>
</dbReference>
<dbReference type="SFLD" id="SFLDS00001">
    <property type="entry name" value="Enolase"/>
    <property type="match status" value="1"/>
</dbReference>
<dbReference type="Gene3D" id="3.20.20.120">
    <property type="entry name" value="Enolase-like C-terminal domain"/>
    <property type="match status" value="1"/>
</dbReference>
<dbReference type="InterPro" id="IPR018110">
    <property type="entry name" value="Mandel_Rmase/mucon_lact_enz_CS"/>
</dbReference>
<dbReference type="InterPro" id="IPR029065">
    <property type="entry name" value="Enolase_C-like"/>
</dbReference>
<gene>
    <name evidence="7" type="ORF">ABIE04_002634</name>
</gene>
<protein>
    <recommendedName>
        <fullName evidence="5">Dipeptide epimerase</fullName>
        <ecNumber evidence="5">5.1.1.-</ecNumber>
    </recommendedName>
</protein>
<dbReference type="RefSeq" id="WP_354550982.1">
    <property type="nucleotide sequence ID" value="NZ_JBEPSD010000002.1"/>
</dbReference>
<dbReference type="Gene3D" id="3.30.390.10">
    <property type="entry name" value="Enolase-like, N-terminal domain"/>
    <property type="match status" value="1"/>
</dbReference>
<comment type="caution">
    <text evidence="7">The sequence shown here is derived from an EMBL/GenBank/DDBJ whole genome shotgun (WGS) entry which is preliminary data.</text>
</comment>
<proteinExistence type="inferred from homology"/>
<name>A0ABV2Q0C5_9GAMM</name>
<dbReference type="EMBL" id="JBEPSD010000002">
    <property type="protein sequence ID" value="MET4570273.1"/>
    <property type="molecule type" value="Genomic_DNA"/>
</dbReference>
<dbReference type="CDD" id="cd03319">
    <property type="entry name" value="L-Ala-DL-Glu_epimerase"/>
    <property type="match status" value="1"/>
</dbReference>
<keyword evidence="2 5" id="KW-0479">Metal-binding</keyword>
<keyword evidence="4 5" id="KW-0413">Isomerase</keyword>
<evidence type="ECO:0000313" key="8">
    <source>
        <dbReference type="Proteomes" id="UP001549251"/>
    </source>
</evidence>
<dbReference type="PANTHER" id="PTHR48073">
    <property type="entry name" value="O-SUCCINYLBENZOATE SYNTHASE-RELATED"/>
    <property type="match status" value="1"/>
</dbReference>